<accession>A0A1I2WQG8</accession>
<feature type="signal peptide" evidence="1">
    <location>
        <begin position="1"/>
        <end position="19"/>
    </location>
</feature>
<dbReference type="InterPro" id="IPR027268">
    <property type="entry name" value="Peptidase_M4/M1_CTD_sf"/>
</dbReference>
<organism evidence="3 4">
    <name type="scientific">Pedobacter insulae</name>
    <dbReference type="NCBI Taxonomy" id="414048"/>
    <lineage>
        <taxon>Bacteria</taxon>
        <taxon>Pseudomonadati</taxon>
        <taxon>Bacteroidota</taxon>
        <taxon>Sphingobacteriia</taxon>
        <taxon>Sphingobacteriales</taxon>
        <taxon>Sphingobacteriaceae</taxon>
        <taxon>Pedobacter</taxon>
    </lineage>
</organism>
<evidence type="ECO:0000313" key="4">
    <source>
        <dbReference type="Proteomes" id="UP000199666"/>
    </source>
</evidence>
<dbReference type="InterPro" id="IPR014782">
    <property type="entry name" value="Peptidase_M1_dom"/>
</dbReference>
<name>A0A1I2WQG8_9SPHI</name>
<dbReference type="RefSeq" id="WP_090993136.1">
    <property type="nucleotide sequence ID" value="NZ_FOPP01000004.1"/>
</dbReference>
<dbReference type="EMBL" id="FOPP01000004">
    <property type="protein sequence ID" value="SFH02927.1"/>
    <property type="molecule type" value="Genomic_DNA"/>
</dbReference>
<keyword evidence="4" id="KW-1185">Reference proteome</keyword>
<dbReference type="GO" id="GO:0008270">
    <property type="term" value="F:zinc ion binding"/>
    <property type="evidence" value="ECO:0007669"/>
    <property type="project" value="InterPro"/>
</dbReference>
<dbReference type="AlphaFoldDB" id="A0A1I2WQG8"/>
<dbReference type="OrthoDB" id="9814383at2"/>
<dbReference type="SUPFAM" id="SSF55486">
    <property type="entry name" value="Metalloproteases ('zincins'), catalytic domain"/>
    <property type="match status" value="1"/>
</dbReference>
<gene>
    <name evidence="3" type="ORF">SAMN04489864_104186</name>
</gene>
<feature type="chain" id="PRO_5011589441" description="Peptidase M1 membrane alanine aminopeptidase domain-containing protein" evidence="1">
    <location>
        <begin position="20"/>
        <end position="619"/>
    </location>
</feature>
<dbReference type="GO" id="GO:0008237">
    <property type="term" value="F:metallopeptidase activity"/>
    <property type="evidence" value="ECO:0007669"/>
    <property type="project" value="InterPro"/>
</dbReference>
<dbReference type="Pfam" id="PF01433">
    <property type="entry name" value="Peptidase_M1"/>
    <property type="match status" value="1"/>
</dbReference>
<feature type="domain" description="Peptidase M1 membrane alanine aminopeptidase" evidence="2">
    <location>
        <begin position="371"/>
        <end position="523"/>
    </location>
</feature>
<dbReference type="Proteomes" id="UP000199666">
    <property type="component" value="Unassembled WGS sequence"/>
</dbReference>
<protein>
    <recommendedName>
        <fullName evidence="2">Peptidase M1 membrane alanine aminopeptidase domain-containing protein</fullName>
    </recommendedName>
</protein>
<dbReference type="CDD" id="cd09604">
    <property type="entry name" value="M1_APN_like"/>
    <property type="match status" value="1"/>
</dbReference>
<proteinExistence type="predicted"/>
<dbReference type="STRING" id="414048.SAMN04489864_104186"/>
<dbReference type="Gene3D" id="1.10.390.10">
    <property type="entry name" value="Neutral Protease Domain 2"/>
    <property type="match status" value="1"/>
</dbReference>
<evidence type="ECO:0000259" key="2">
    <source>
        <dbReference type="Pfam" id="PF01433"/>
    </source>
</evidence>
<evidence type="ECO:0000256" key="1">
    <source>
        <dbReference type="SAM" id="SignalP"/>
    </source>
</evidence>
<keyword evidence="1" id="KW-0732">Signal</keyword>
<sequence>MRSIKVLLLSIFICLNTQAQLPVFESFKEAFQKGTRDMSGMPGKNYWQNSANYDVKIDFNPVTRLVSGSVEIEYFNNSPDKLKEIWFKLYPNLYKKGVIGKSKINERDKGEGVNITSFIVNNKLQPLNSLIVDGTNMQVDIPELNGGGRLKIKIEYHYVLNKGSHIRTGEVDAGAHFVAYFFPRIAVYDDINGWNKIPYSGSEEFYNDFCNFKVAITVPKNHAVWATGDLVNASSVFQKDVNQKLQRAEKSDQTIDVIDSIDLAQNRVTQQKDFNTFKFEAKNVVDFAFATSNHYVWKSNSLIVDPKTGRRTRVDAVFNPKHKDYLEVIDFARQTVHAMSYVFPKWPFPYNHETVFDGLDQMEYPMMANDNPVSSKEDAITLTTHEIFHTMFPFYMGTNETKYAWMDEGWATIGEWLISPMIDPTIVDEYGVAPTGSSSGTKDDVPIVTLTTELKGAGTFTNNYPKPGFGYLFVKDYLGDELFTKALHHYIHTWQGKHPMPYDFFNSMNAGAGKNLDWFWKRWFFEEGVIDMAIKNVVKTEEGYSVEIENKSNKPLPVDLTFTYEDGSTSSQHYTIGIWENGDKLFTTSINTTKRLNKVVLKSTHVPDKNRSDNSFIVN</sequence>
<evidence type="ECO:0000313" key="3">
    <source>
        <dbReference type="EMBL" id="SFH02927.1"/>
    </source>
</evidence>
<reference evidence="3 4" key="1">
    <citation type="submission" date="2016-10" db="EMBL/GenBank/DDBJ databases">
        <authorList>
            <person name="de Groot N.N."/>
        </authorList>
    </citation>
    <scope>NUCLEOTIDE SEQUENCE [LARGE SCALE GENOMIC DNA]</scope>
    <source>
        <strain evidence="3 4">DSM 18684</strain>
    </source>
</reference>